<dbReference type="STRING" id="1855823.MCCS_05860"/>
<dbReference type="RefSeq" id="WP_086041916.1">
    <property type="nucleotide sequence ID" value="NZ_CBCRZA010000001.1"/>
</dbReference>
<dbReference type="Pfam" id="PF22820">
    <property type="entry name" value="TcaA_3rd_4th"/>
    <property type="match status" value="1"/>
</dbReference>
<gene>
    <name evidence="5" type="primary">tcaA_2</name>
    <name evidence="5" type="ORF">MCCS_05860</name>
</gene>
<dbReference type="InterPro" id="IPR054530">
    <property type="entry name" value="TcaA_4th"/>
</dbReference>
<evidence type="ECO:0000259" key="4">
    <source>
        <dbReference type="Pfam" id="PF22820"/>
    </source>
</evidence>
<keyword evidence="1" id="KW-1133">Transmembrane helix</keyword>
<dbReference type="InterPro" id="IPR054529">
    <property type="entry name" value="TcaA_2nd"/>
</dbReference>
<feature type="domain" description="Zinc-ribbon" evidence="2">
    <location>
        <begin position="3"/>
        <end position="25"/>
    </location>
</feature>
<keyword evidence="6" id="KW-1185">Reference proteome</keyword>
<dbReference type="AlphaFoldDB" id="A0A1W7A9D5"/>
<dbReference type="Pfam" id="PF22813">
    <property type="entry name" value="TcaA_2nd"/>
    <property type="match status" value="1"/>
</dbReference>
<feature type="domain" description="TcaA second" evidence="3">
    <location>
        <begin position="82"/>
        <end position="181"/>
    </location>
</feature>
<keyword evidence="1" id="KW-0472">Membrane</keyword>
<dbReference type="InterPro" id="IPR026870">
    <property type="entry name" value="Zinc_ribbon_dom"/>
</dbReference>
<dbReference type="GO" id="GO:0005886">
    <property type="term" value="C:plasma membrane"/>
    <property type="evidence" value="ECO:0007669"/>
    <property type="project" value="UniProtKB-SubCell"/>
</dbReference>
<dbReference type="Pfam" id="PF13240">
    <property type="entry name" value="Zn_Ribbon_1"/>
    <property type="match status" value="1"/>
</dbReference>
<accession>A0A1W7A9D5</accession>
<dbReference type="EMBL" id="CP021059">
    <property type="protein sequence ID" value="ARQ06237.1"/>
    <property type="molecule type" value="Genomic_DNA"/>
</dbReference>
<evidence type="ECO:0000313" key="6">
    <source>
        <dbReference type="Proteomes" id="UP000194154"/>
    </source>
</evidence>
<evidence type="ECO:0000259" key="3">
    <source>
        <dbReference type="Pfam" id="PF22813"/>
    </source>
</evidence>
<dbReference type="PANTHER" id="PTHR40038">
    <property type="entry name" value="MEMBRANE-ASSOCIATED PROTEIN TCAA"/>
    <property type="match status" value="1"/>
</dbReference>
<evidence type="ECO:0000313" key="5">
    <source>
        <dbReference type="EMBL" id="ARQ06237.1"/>
    </source>
</evidence>
<dbReference type="GeneID" id="35294725"/>
<dbReference type="PANTHER" id="PTHR40038:SF1">
    <property type="entry name" value="MEMBRANE-ASSOCIATED PROTEIN TCAA"/>
    <property type="match status" value="1"/>
</dbReference>
<keyword evidence="1" id="KW-0812">Transmembrane</keyword>
<dbReference type="OrthoDB" id="2416352at2"/>
<sequence length="511" mass="57186">MKYCSKCGNEIKPGQKVCTNCGTPVAPIQNTQHVNHTAAPAPAPAPRKPMDKKTKAIIIGALAALALLFGIYKLIQGQYDPTSVANKVADAVKNKDAEKLSSLVTSGDEAIGKTEAKAFINYLYTNDEARTFMENIKTNTASMKQTDYPMTSVTDEDGDELMKIAQDGKAFGLFQKYAFNIPSHEVSVYAKEISKLTYKLNGKEKTANLESGETVKLGNLPIGNYTIPATKEVEGKKFKGNLIVDMGTGMTAKEDFEYTYLHISPEGTYYLDDGEYKIFINGKEAKTGEDSYTVGPFEIGEEVEVQAKGTADDKEFESTTEKVTIEKTEDNMPQEVTVTFDEALISKYKEENYEKQAKKEEEQSERRSISLTSDEFIDGYTRAIHIDEFQDVKVGMTKDEVEDLLGDDSEYIDSSKENFKAYGNMGIEYDDEDKVKRILIVPDSYETWDLENIEEFFGPPKHTAKNEDGDTVYYIDGTRGNKFVLVIVMENSDTIKYLTQKAEEDSDPWIK</sequence>
<evidence type="ECO:0000259" key="2">
    <source>
        <dbReference type="Pfam" id="PF13240"/>
    </source>
</evidence>
<evidence type="ECO:0000256" key="1">
    <source>
        <dbReference type="SAM" id="Phobius"/>
    </source>
</evidence>
<dbReference type="Proteomes" id="UP000194154">
    <property type="component" value="Chromosome"/>
</dbReference>
<protein>
    <submittedName>
        <fullName evidence="5">Membrane-associated protein TcaA</fullName>
    </submittedName>
</protein>
<reference evidence="5 6" key="1">
    <citation type="journal article" date="2017" name="Int. J. Syst. Evol. Microbiol.">
        <title>Macrococcus canis sp. nov., a skin bacterium associated with infections in dogs.</title>
        <authorList>
            <person name="Gobeli Brawand S."/>
            <person name="Cotting K."/>
            <person name="Gomez-Sanz E."/>
            <person name="Collaud A."/>
            <person name="Thomann A."/>
            <person name="Brodard I."/>
            <person name="Rodriguez-Campos S."/>
            <person name="Strauss C."/>
            <person name="Perreten V."/>
        </authorList>
    </citation>
    <scope>NUCLEOTIDE SEQUENCE [LARGE SCALE GENOMIC DNA]</scope>
    <source>
        <strain evidence="5 6">KM45013</strain>
    </source>
</reference>
<dbReference type="Gene3D" id="3.10.450.730">
    <property type="entry name" value="BLIP domain"/>
    <property type="match status" value="1"/>
</dbReference>
<proteinExistence type="predicted"/>
<organism evidence="5 6">
    <name type="scientific">Macrococcoides canis</name>
    <dbReference type="NCBI Taxonomy" id="1855823"/>
    <lineage>
        <taxon>Bacteria</taxon>
        <taxon>Bacillati</taxon>
        <taxon>Bacillota</taxon>
        <taxon>Bacilli</taxon>
        <taxon>Bacillales</taxon>
        <taxon>Staphylococcaceae</taxon>
        <taxon>Macrococcoides</taxon>
    </lineage>
</organism>
<feature type="transmembrane region" description="Helical" evidence="1">
    <location>
        <begin position="56"/>
        <end position="75"/>
    </location>
</feature>
<feature type="domain" description="TcaA 4th" evidence="4">
    <location>
        <begin position="274"/>
        <end position="329"/>
    </location>
</feature>
<name>A0A1W7A9D5_9STAP</name>
<dbReference type="KEGG" id="mcak:MCCS_05860"/>